<proteinExistence type="predicted"/>
<dbReference type="EMBL" id="CAJJDP010000103">
    <property type="protein sequence ID" value="CAD8193017.1"/>
    <property type="molecule type" value="Genomic_DNA"/>
</dbReference>
<sequence length="949" mass="114190">MFVSQSKVLEQCLVDITKQVLGEQIDRENRGAVLNRIKEITLETFQRHYSEEILLLQQELRQQSQAIDRVKREYQDREQQLIIDVEHRLHEQQILQVQEMKSLQQLCDEQSDQNNKHLLTIEKLNKQIRESNLTNQQLNIELQQLKDNQQSIDLQTRYFSQEGQEHKQKVEQIQQAYSVLDQQFKTLKLESDKQLKDYQRKLQTITDSHILQESELTNLKLENEQLKIKKQQEAQKQKEALEQLKEKSQAKIKEYKLKLKDLQNKDQYIVELQEQMKELEQQIEFQSNQHKQAVKMLEQQYKKQYTRLEESLEQEKSELQQQLHQSLKSSVSEKDREIAGLNQDIKQLKMQFQNDQELKQKNNSKFEELIQTFKKQLDESQQQNAELIQKNKMLEQEISKKDQNLKLLLCDVDDLKQFSEQTLTTLKENQDYMNEIEREKQQQQEIILAIQHQLEIEIQGSFSYQRLGQELEQRCKLYKEEHCQLLDEQLKKEAQCQQEIQQLDSRFKQEIDNLNKEHQIIVENFESQMKKVKLENKLQIEEQIRAYNQIQKELFQKSQQYENLEKQNINLVNELEQYISQYTHNLQQLEDQKLKEKNLIESSNKNLNSWNTEKHQLVMQIDELKFKYRSMKQKIVRLFIRQKEQLNLQLLEVKSVIMNKLKNYDSENRQLIQNSVKKFNHLIDQSVQQEKRENEFLVIELQKEMDKKVEQLKRQFKQNEQLIQEEAQIKFKQKLQQIQQHDHSIDDLKNQLNYYIQENDHLSQKLQVQDQLNREQQKKAEYESRQLNQTIKELENELSSIQQSADYTLKERQFLELRYNELKDKSEKKMDQIQRDYQQQIQQLETIIQPVQQRALSPPLHQHTQSSSSGFHRSPAVQPNLSSAKHPYSKPPQYSSPSIRTPHKSPSNDRTDKTIEELRAEIQQQKEKLSRMKLNFTESQKKSKTLSKF</sequence>
<evidence type="ECO:0000313" key="4">
    <source>
        <dbReference type="Proteomes" id="UP000683925"/>
    </source>
</evidence>
<dbReference type="OMA" id="YKEEHCQ"/>
<feature type="coiled-coil region" evidence="1">
    <location>
        <begin position="107"/>
        <end position="190"/>
    </location>
</feature>
<evidence type="ECO:0000256" key="2">
    <source>
        <dbReference type="SAM" id="MobiDB-lite"/>
    </source>
</evidence>
<feature type="coiled-coil region" evidence="1">
    <location>
        <begin position="486"/>
        <end position="606"/>
    </location>
</feature>
<name>A0A8S1WW35_PAROT</name>
<feature type="coiled-coil region" evidence="1">
    <location>
        <begin position="216"/>
        <end position="453"/>
    </location>
</feature>
<evidence type="ECO:0000256" key="1">
    <source>
        <dbReference type="SAM" id="Coils"/>
    </source>
</evidence>
<feature type="coiled-coil region" evidence="1">
    <location>
        <begin position="687"/>
        <end position="843"/>
    </location>
</feature>
<dbReference type="OrthoDB" id="309114at2759"/>
<accession>A0A8S1WW35</accession>
<keyword evidence="1" id="KW-0175">Coiled coil</keyword>
<organism evidence="3 4">
    <name type="scientific">Paramecium octaurelia</name>
    <dbReference type="NCBI Taxonomy" id="43137"/>
    <lineage>
        <taxon>Eukaryota</taxon>
        <taxon>Sar</taxon>
        <taxon>Alveolata</taxon>
        <taxon>Ciliophora</taxon>
        <taxon>Intramacronucleata</taxon>
        <taxon>Oligohymenophorea</taxon>
        <taxon>Peniculida</taxon>
        <taxon>Parameciidae</taxon>
        <taxon>Paramecium</taxon>
    </lineage>
</organism>
<comment type="caution">
    <text evidence="3">The sequence shown here is derived from an EMBL/GenBank/DDBJ whole genome shotgun (WGS) entry which is preliminary data.</text>
</comment>
<dbReference type="AlphaFoldDB" id="A0A8S1WW35"/>
<reference evidence="3" key="1">
    <citation type="submission" date="2021-01" db="EMBL/GenBank/DDBJ databases">
        <authorList>
            <consortium name="Genoscope - CEA"/>
            <person name="William W."/>
        </authorList>
    </citation>
    <scope>NUCLEOTIDE SEQUENCE</scope>
</reference>
<protein>
    <submittedName>
        <fullName evidence="3">Uncharacterized protein</fullName>
    </submittedName>
</protein>
<feature type="region of interest" description="Disordered" evidence="2">
    <location>
        <begin position="857"/>
        <end position="949"/>
    </location>
</feature>
<feature type="compositionally biased region" description="Polar residues" evidence="2">
    <location>
        <begin position="862"/>
        <end position="883"/>
    </location>
</feature>
<keyword evidence="4" id="KW-1185">Reference proteome</keyword>
<evidence type="ECO:0000313" key="3">
    <source>
        <dbReference type="EMBL" id="CAD8193017.1"/>
    </source>
</evidence>
<dbReference type="Proteomes" id="UP000683925">
    <property type="component" value="Unassembled WGS sequence"/>
</dbReference>
<feature type="coiled-coil region" evidence="1">
    <location>
        <begin position="53"/>
        <end position="80"/>
    </location>
</feature>
<gene>
    <name evidence="3" type="ORF">POCTA_138.1.T1030169</name>
</gene>
<feature type="compositionally biased region" description="Basic and acidic residues" evidence="2">
    <location>
        <begin position="906"/>
        <end position="930"/>
    </location>
</feature>